<evidence type="ECO:0000313" key="1">
    <source>
        <dbReference type="EMBL" id="KAJ0102407.1"/>
    </source>
</evidence>
<comment type="caution">
    <text evidence="1">The sequence shown here is derived from an EMBL/GenBank/DDBJ whole genome shotgun (WGS) entry which is preliminary data.</text>
</comment>
<sequence length="488" mass="54531">MKITSWTTSRPNYKPWKSSFNSFWFLISSVDQGSLSSDDESAMELGSEELHDVNVEYDEDIVGSSPRSVVESPQDSVGSMSSADVTAEINRASDLLMAVSVSADTNKAKISDMAFSAMEKLTKMALEGEPLWHRKGSSETETLNGLEYMKEFGSVDATLKEIMRICYNISQMNMELHLPSALVPTRESYFVRYCKQLASGTWGVVDVSLENLFPYSTFKFRRRPSGCLIQDIPNGCSKVIWVEHVAVDNRLVHNIYRPLVTSGYAYSAKRWVAALIRHSEWLETLSAKTTPTNDGGFWGDISASNESTWMALPVCGYGDIRVMTRGVIQVPGESPSTKIAFTTSLWLQVPPKRVFDFLRDDSTRTQATPEEIEMLYLQESFNDYTGFYVIYAPVDMVTMSRILNGGNSDCVNILPYGFAILPDRSPTLHIAEELNCGSLLTIAFHIIDRDSAKKYIPQESVNAIYKVITDTVDLIKTALVPNNLQDTS</sequence>
<dbReference type="EMBL" id="CM047899">
    <property type="protein sequence ID" value="KAJ0102407.1"/>
    <property type="molecule type" value="Genomic_DNA"/>
</dbReference>
<name>A0ACC1BTH4_9ROSI</name>
<protein>
    <submittedName>
        <fullName evidence="1">Uncharacterized protein</fullName>
    </submittedName>
</protein>
<organism evidence="1 2">
    <name type="scientific">Pistacia atlantica</name>
    <dbReference type="NCBI Taxonomy" id="434234"/>
    <lineage>
        <taxon>Eukaryota</taxon>
        <taxon>Viridiplantae</taxon>
        <taxon>Streptophyta</taxon>
        <taxon>Embryophyta</taxon>
        <taxon>Tracheophyta</taxon>
        <taxon>Spermatophyta</taxon>
        <taxon>Magnoliopsida</taxon>
        <taxon>eudicotyledons</taxon>
        <taxon>Gunneridae</taxon>
        <taxon>Pentapetalae</taxon>
        <taxon>rosids</taxon>
        <taxon>malvids</taxon>
        <taxon>Sapindales</taxon>
        <taxon>Anacardiaceae</taxon>
        <taxon>Pistacia</taxon>
    </lineage>
</organism>
<gene>
    <name evidence="1" type="ORF">Patl1_04289</name>
</gene>
<proteinExistence type="predicted"/>
<accession>A0ACC1BTH4</accession>
<dbReference type="Proteomes" id="UP001164250">
    <property type="component" value="Chromosome 3"/>
</dbReference>
<keyword evidence="2" id="KW-1185">Reference proteome</keyword>
<reference evidence="2" key="1">
    <citation type="journal article" date="2023" name="G3 (Bethesda)">
        <title>Genome assembly and association tests identify interacting loci associated with vigor, precocity, and sex in interspecific pistachio rootstocks.</title>
        <authorList>
            <person name="Palmer W."/>
            <person name="Jacygrad E."/>
            <person name="Sagayaradj S."/>
            <person name="Cavanaugh K."/>
            <person name="Han R."/>
            <person name="Bertier L."/>
            <person name="Beede B."/>
            <person name="Kafkas S."/>
            <person name="Golino D."/>
            <person name="Preece J."/>
            <person name="Michelmore R."/>
        </authorList>
    </citation>
    <scope>NUCLEOTIDE SEQUENCE [LARGE SCALE GENOMIC DNA]</scope>
</reference>
<evidence type="ECO:0000313" key="2">
    <source>
        <dbReference type="Proteomes" id="UP001164250"/>
    </source>
</evidence>